<comment type="caution">
    <text evidence="3">The sequence shown here is derived from an EMBL/GenBank/DDBJ whole genome shotgun (WGS) entry which is preliminary data.</text>
</comment>
<feature type="non-terminal residue" evidence="3">
    <location>
        <position position="1"/>
    </location>
</feature>
<dbReference type="AlphaFoldDB" id="A0A4Y1ZY13"/>
<dbReference type="GO" id="GO:0045116">
    <property type="term" value="P:protein neddylation"/>
    <property type="evidence" value="ECO:0007669"/>
    <property type="project" value="InterPro"/>
</dbReference>
<protein>
    <submittedName>
        <fullName evidence="3">NEDD8-activating enzyme E1 catalytic subunit</fullName>
    </submittedName>
</protein>
<evidence type="ECO:0000313" key="4">
    <source>
        <dbReference type="Proteomes" id="UP000499080"/>
    </source>
</evidence>
<keyword evidence="4" id="KW-1185">Reference proteome</keyword>
<dbReference type="InterPro" id="IPR014929">
    <property type="entry name" value="E2-binding"/>
</dbReference>
<keyword evidence="1" id="KW-1133">Transmembrane helix</keyword>
<reference evidence="3 4" key="1">
    <citation type="journal article" date="2019" name="Sci. Rep.">
        <title>Orb-weaving spider Araneus ventricosus genome elucidates the spidroin gene catalogue.</title>
        <authorList>
            <person name="Kono N."/>
            <person name="Nakamura H."/>
            <person name="Ohtoshi R."/>
            <person name="Moran D.A.P."/>
            <person name="Shinohara A."/>
            <person name="Yoshida Y."/>
            <person name="Fujiwara M."/>
            <person name="Mori M."/>
            <person name="Tomita M."/>
            <person name="Arakawa K."/>
        </authorList>
    </citation>
    <scope>NUCLEOTIDE SEQUENCE [LARGE SCALE GENOMIC DNA]</scope>
</reference>
<dbReference type="Gene3D" id="3.10.290.20">
    <property type="entry name" value="Ubiquitin-like 2 activating enzyme e1b. Chain: B, domain 3"/>
    <property type="match status" value="1"/>
</dbReference>
<dbReference type="OrthoDB" id="5977743at2759"/>
<dbReference type="EMBL" id="BGPR01078859">
    <property type="protein sequence ID" value="GBL72009.1"/>
    <property type="molecule type" value="Genomic_DNA"/>
</dbReference>
<keyword evidence="1" id="KW-0812">Transmembrane</keyword>
<feature type="domain" description="E2 binding" evidence="2">
    <location>
        <begin position="5"/>
        <end position="81"/>
    </location>
</feature>
<proteinExistence type="predicted"/>
<name>A0A4Y1ZY13_ARAVE</name>
<evidence type="ECO:0000256" key="1">
    <source>
        <dbReference type="SAM" id="Phobius"/>
    </source>
</evidence>
<dbReference type="Pfam" id="PF08825">
    <property type="entry name" value="E2_bind"/>
    <property type="match status" value="1"/>
</dbReference>
<evidence type="ECO:0000313" key="3">
    <source>
        <dbReference type="EMBL" id="GBL72009.1"/>
    </source>
</evidence>
<gene>
    <name evidence="3" type="primary">uba3_1</name>
    <name evidence="3" type="ORF">AVEN_11541_1</name>
</gene>
<evidence type="ECO:0000259" key="2">
    <source>
        <dbReference type="SMART" id="SM01181"/>
    </source>
</evidence>
<dbReference type="SMART" id="SM01181">
    <property type="entry name" value="E2_bind"/>
    <property type="match status" value="1"/>
</dbReference>
<organism evidence="3 4">
    <name type="scientific">Araneus ventricosus</name>
    <name type="common">Orbweaver spider</name>
    <name type="synonym">Epeira ventricosa</name>
    <dbReference type="NCBI Taxonomy" id="182803"/>
    <lineage>
        <taxon>Eukaryota</taxon>
        <taxon>Metazoa</taxon>
        <taxon>Ecdysozoa</taxon>
        <taxon>Arthropoda</taxon>
        <taxon>Chelicerata</taxon>
        <taxon>Arachnida</taxon>
        <taxon>Araneae</taxon>
        <taxon>Araneomorphae</taxon>
        <taxon>Entelegynae</taxon>
        <taxon>Araneoidea</taxon>
        <taxon>Araneidae</taxon>
        <taxon>Araneus</taxon>
    </lineage>
</organism>
<keyword evidence="1" id="KW-0472">Membrane</keyword>
<accession>A0A4Y1ZY13</accession>
<dbReference type="Proteomes" id="UP000499080">
    <property type="component" value="Unassembled WGS sequence"/>
</dbReference>
<feature type="transmembrane region" description="Helical" evidence="1">
    <location>
        <begin position="68"/>
        <end position="87"/>
    </location>
</feature>
<sequence length="88" mass="9792">KVHSLTFSETDKLQTIVDFLIENADYQMKSPGLTTNVGGKNKTLYMQSVASIEEATRPNLKKTLKGRFISHLLVPVILNIHVLILGVL</sequence>
<dbReference type="GO" id="GO:0019781">
    <property type="term" value="F:NEDD8 activating enzyme activity"/>
    <property type="evidence" value="ECO:0007669"/>
    <property type="project" value="InterPro"/>
</dbReference>